<dbReference type="Proteomes" id="UP001162031">
    <property type="component" value="Unassembled WGS sequence"/>
</dbReference>
<sequence>MTLLFLIFTSFAVLVLLTSARNEDAIVTRLPGLNLPALSFKHFSGHFELLSSEKIFYRYAKIQHEPADAPIVLWLNSGPGCSSLGGFFTDNGPFVVQCDLSIQLNRYAWNRKVNMLCLEALAGVGFSGESYAGMYIPYLVDLLVEQPLQGVNLKGFAIGNPFTDNLIDGNAYVGYYYSHALMSLEAYEKIKVHCGESIGCLYDGLTCPIKCGELPQRAQAEDDEEALNPYFICGDKFLLDYTQARALRKQTTSVMQMSSTHRGDIGPSADSLNRAYLNQPEVKEAIHAPRLGV</sequence>
<protein>
    <recommendedName>
        <fullName evidence="5">RxLR effector candidate protein</fullName>
    </recommendedName>
</protein>
<dbReference type="Gene3D" id="3.40.50.1820">
    <property type="entry name" value="alpha/beta hydrolase"/>
    <property type="match status" value="2"/>
</dbReference>
<name>A0AAV0UL04_HYABA</name>
<comment type="caution">
    <text evidence="3">The sequence shown here is derived from an EMBL/GenBank/DDBJ whole genome shotgun (WGS) entry which is preliminary data.</text>
</comment>
<dbReference type="SUPFAM" id="SSF53474">
    <property type="entry name" value="alpha/beta-Hydrolases"/>
    <property type="match status" value="1"/>
</dbReference>
<evidence type="ECO:0000256" key="1">
    <source>
        <dbReference type="ARBA" id="ARBA00009431"/>
    </source>
</evidence>
<organism evidence="3 4">
    <name type="scientific">Hyaloperonospora brassicae</name>
    <name type="common">Brassica downy mildew</name>
    <name type="synonym">Peronospora brassicae</name>
    <dbReference type="NCBI Taxonomy" id="162125"/>
    <lineage>
        <taxon>Eukaryota</taxon>
        <taxon>Sar</taxon>
        <taxon>Stramenopiles</taxon>
        <taxon>Oomycota</taxon>
        <taxon>Peronosporomycetes</taxon>
        <taxon>Peronosporales</taxon>
        <taxon>Peronosporaceae</taxon>
        <taxon>Hyaloperonospora</taxon>
    </lineage>
</organism>
<feature type="signal peptide" evidence="2">
    <location>
        <begin position="1"/>
        <end position="20"/>
    </location>
</feature>
<evidence type="ECO:0008006" key="5">
    <source>
        <dbReference type="Google" id="ProtNLM"/>
    </source>
</evidence>
<keyword evidence="4" id="KW-1185">Reference proteome</keyword>
<dbReference type="EMBL" id="CANTFL010001311">
    <property type="protein sequence ID" value="CAI5736255.1"/>
    <property type="molecule type" value="Genomic_DNA"/>
</dbReference>
<dbReference type="PANTHER" id="PTHR11802:SF201">
    <property type="entry name" value="CARBOXYPEPTIDASE"/>
    <property type="match status" value="1"/>
</dbReference>
<accession>A0AAV0UL04</accession>
<dbReference type="GO" id="GO:0006508">
    <property type="term" value="P:proteolysis"/>
    <property type="evidence" value="ECO:0007669"/>
    <property type="project" value="InterPro"/>
</dbReference>
<dbReference type="InterPro" id="IPR001563">
    <property type="entry name" value="Peptidase_S10"/>
</dbReference>
<dbReference type="Pfam" id="PF00450">
    <property type="entry name" value="Peptidase_S10"/>
    <property type="match status" value="1"/>
</dbReference>
<proteinExistence type="inferred from homology"/>
<dbReference type="AlphaFoldDB" id="A0AAV0UL04"/>
<gene>
    <name evidence="3" type="ORF">HBR001_LOCUS6769</name>
</gene>
<evidence type="ECO:0000313" key="3">
    <source>
        <dbReference type="EMBL" id="CAI5736255.1"/>
    </source>
</evidence>
<feature type="chain" id="PRO_5043807540" description="RxLR effector candidate protein" evidence="2">
    <location>
        <begin position="21"/>
        <end position="293"/>
    </location>
</feature>
<reference evidence="3" key="1">
    <citation type="submission" date="2022-12" db="EMBL/GenBank/DDBJ databases">
        <authorList>
            <person name="Webb A."/>
        </authorList>
    </citation>
    <scope>NUCLEOTIDE SEQUENCE</scope>
    <source>
        <strain evidence="3">Hp1</strain>
    </source>
</reference>
<keyword evidence="2" id="KW-0732">Signal</keyword>
<comment type="similarity">
    <text evidence="1">Belongs to the peptidase S10 family.</text>
</comment>
<dbReference type="InterPro" id="IPR029058">
    <property type="entry name" value="AB_hydrolase_fold"/>
</dbReference>
<dbReference type="PANTHER" id="PTHR11802">
    <property type="entry name" value="SERINE PROTEASE FAMILY S10 SERINE CARBOXYPEPTIDASE"/>
    <property type="match status" value="1"/>
</dbReference>
<dbReference type="GO" id="GO:0004185">
    <property type="term" value="F:serine-type carboxypeptidase activity"/>
    <property type="evidence" value="ECO:0007669"/>
    <property type="project" value="InterPro"/>
</dbReference>
<evidence type="ECO:0000256" key="2">
    <source>
        <dbReference type="SAM" id="SignalP"/>
    </source>
</evidence>
<evidence type="ECO:0000313" key="4">
    <source>
        <dbReference type="Proteomes" id="UP001162031"/>
    </source>
</evidence>